<evidence type="ECO:0000256" key="7">
    <source>
        <dbReference type="ARBA" id="ARBA00048169"/>
    </source>
</evidence>
<accession>A0ABV7KYK7</accession>
<feature type="modified residue" description="S-(dipyrrolylmethanemethyl)cysteine" evidence="8">
    <location>
        <position position="258"/>
    </location>
</feature>
<evidence type="ECO:0000256" key="4">
    <source>
        <dbReference type="ARBA" id="ARBA00011245"/>
    </source>
</evidence>
<evidence type="ECO:0000256" key="8">
    <source>
        <dbReference type="HAMAP-Rule" id="MF_00260"/>
    </source>
</evidence>
<evidence type="ECO:0000259" key="10">
    <source>
        <dbReference type="Pfam" id="PF03900"/>
    </source>
</evidence>
<proteinExistence type="inferred from homology"/>
<dbReference type="InterPro" id="IPR022418">
    <property type="entry name" value="Porphobilinogen_deaminase_C"/>
</dbReference>
<dbReference type="PANTHER" id="PTHR11557">
    <property type="entry name" value="PORPHOBILINOGEN DEAMINASE"/>
    <property type="match status" value="1"/>
</dbReference>
<comment type="function">
    <text evidence="1 8">Tetrapolymerization of the monopyrrole PBG into the hydroxymethylbilane pre-uroporphyrinogen in several discrete steps.</text>
</comment>
<dbReference type="PRINTS" id="PR00151">
    <property type="entry name" value="PORPHBDMNASE"/>
</dbReference>
<dbReference type="PANTHER" id="PTHR11557:SF0">
    <property type="entry name" value="PORPHOBILINOGEN DEAMINASE"/>
    <property type="match status" value="1"/>
</dbReference>
<organism evidence="11 12">
    <name type="scientific">Marinibaculum pumilum</name>
    <dbReference type="NCBI Taxonomy" id="1766165"/>
    <lineage>
        <taxon>Bacteria</taxon>
        <taxon>Pseudomonadati</taxon>
        <taxon>Pseudomonadota</taxon>
        <taxon>Alphaproteobacteria</taxon>
        <taxon>Rhodospirillales</taxon>
        <taxon>Rhodospirillaceae</taxon>
        <taxon>Marinibaculum</taxon>
    </lineage>
</organism>
<dbReference type="Pfam" id="PF01379">
    <property type="entry name" value="Porphobil_deam"/>
    <property type="match status" value="1"/>
</dbReference>
<keyword evidence="6 8" id="KW-0627">Porphyrin biosynthesis</keyword>
<evidence type="ECO:0000259" key="9">
    <source>
        <dbReference type="Pfam" id="PF01379"/>
    </source>
</evidence>
<evidence type="ECO:0000256" key="6">
    <source>
        <dbReference type="ARBA" id="ARBA00023244"/>
    </source>
</evidence>
<dbReference type="InterPro" id="IPR022419">
    <property type="entry name" value="Porphobilin_deaminase_cofac_BS"/>
</dbReference>
<evidence type="ECO:0000256" key="1">
    <source>
        <dbReference type="ARBA" id="ARBA00002869"/>
    </source>
</evidence>
<dbReference type="InterPro" id="IPR022417">
    <property type="entry name" value="Porphobilin_deaminase_N"/>
</dbReference>
<comment type="caution">
    <text evidence="11">The sequence shown here is derived from an EMBL/GenBank/DDBJ whole genome shotgun (WGS) entry which is preliminary data.</text>
</comment>
<evidence type="ECO:0000313" key="12">
    <source>
        <dbReference type="Proteomes" id="UP001595528"/>
    </source>
</evidence>
<dbReference type="RefSeq" id="WP_379899380.1">
    <property type="nucleotide sequence ID" value="NZ_JBHRTR010000020.1"/>
</dbReference>
<reference evidence="12" key="1">
    <citation type="journal article" date="2019" name="Int. J. Syst. Evol. Microbiol.">
        <title>The Global Catalogue of Microorganisms (GCM) 10K type strain sequencing project: providing services to taxonomists for standard genome sequencing and annotation.</title>
        <authorList>
            <consortium name="The Broad Institute Genomics Platform"/>
            <consortium name="The Broad Institute Genome Sequencing Center for Infectious Disease"/>
            <person name="Wu L."/>
            <person name="Ma J."/>
        </authorList>
    </citation>
    <scope>NUCLEOTIDE SEQUENCE [LARGE SCALE GENOMIC DNA]</scope>
    <source>
        <strain evidence="12">KCTC 42964</strain>
    </source>
</reference>
<dbReference type="Proteomes" id="UP001595528">
    <property type="component" value="Unassembled WGS sequence"/>
</dbReference>
<dbReference type="NCBIfam" id="TIGR00212">
    <property type="entry name" value="hemC"/>
    <property type="match status" value="1"/>
</dbReference>
<evidence type="ECO:0000313" key="11">
    <source>
        <dbReference type="EMBL" id="MFC3227219.1"/>
    </source>
</evidence>
<comment type="pathway">
    <text evidence="2">Porphyrin-containing compound metabolism; protoporphyrin-IX biosynthesis; coproporphyrinogen-III from 5-aminolevulinate: step 2/4.</text>
</comment>
<dbReference type="EMBL" id="JBHRTR010000020">
    <property type="protein sequence ID" value="MFC3227219.1"/>
    <property type="molecule type" value="Genomic_DNA"/>
</dbReference>
<sequence length="339" mass="35164">MSPSERSRPAPALRIGTRGSPLALAQAREVAARLLAAHPALAERPPEVVAIRTTGDRITDRPLAEVGGKGLFTKEIEEALLDGRVDMAVHSMKDMPTVLPDGLVIDCLLPREDPRDALILPPPAGPGGGVVLDGVPQGAVVGTSSLRRRALLLHRRPDLKVVDFRGNVDTRLAKLRDGVAQATFLAMAGLNRLQRHGIGEQPLPPEEMLPAVAQGAIGIERRQDDDAVAALLAPLSDPHCALCVAVERAFLAELDGSCRTPIAGHAELIGEPAGAGGVSEAGAKDGSAFRIRFRGGIASPDGAQAFFAEESAAAADAAAMAVAMARRLLAQAGPGFLAG</sequence>
<feature type="domain" description="Porphobilinogen deaminase C-terminal" evidence="10">
    <location>
        <begin position="241"/>
        <end position="329"/>
    </location>
</feature>
<comment type="similarity">
    <text evidence="3 8">Belongs to the HMBS family.</text>
</comment>
<dbReference type="GO" id="GO:0004418">
    <property type="term" value="F:hydroxymethylbilane synthase activity"/>
    <property type="evidence" value="ECO:0007669"/>
    <property type="project" value="UniProtKB-EC"/>
</dbReference>
<evidence type="ECO:0000256" key="3">
    <source>
        <dbReference type="ARBA" id="ARBA00005638"/>
    </source>
</evidence>
<evidence type="ECO:0000256" key="5">
    <source>
        <dbReference type="ARBA" id="ARBA00022679"/>
    </source>
</evidence>
<dbReference type="PROSITE" id="PS00533">
    <property type="entry name" value="PORPHOBILINOGEN_DEAM"/>
    <property type="match status" value="1"/>
</dbReference>
<comment type="cofactor">
    <cofactor evidence="8">
        <name>dipyrromethane</name>
        <dbReference type="ChEBI" id="CHEBI:60342"/>
    </cofactor>
    <text evidence="8">Binds 1 dipyrromethane group covalently.</text>
</comment>
<dbReference type="SUPFAM" id="SSF53850">
    <property type="entry name" value="Periplasmic binding protein-like II"/>
    <property type="match status" value="1"/>
</dbReference>
<comment type="subunit">
    <text evidence="4 8">Monomer.</text>
</comment>
<dbReference type="Gene3D" id="3.40.190.10">
    <property type="entry name" value="Periplasmic binding protein-like II"/>
    <property type="match status" value="2"/>
</dbReference>
<dbReference type="Gene3D" id="3.30.160.40">
    <property type="entry name" value="Porphobilinogen deaminase, C-terminal domain"/>
    <property type="match status" value="1"/>
</dbReference>
<protein>
    <recommendedName>
        <fullName evidence="8">Porphobilinogen deaminase</fullName>
        <shortName evidence="8">PBG</shortName>
        <ecNumber evidence="8">2.5.1.61</ecNumber>
    </recommendedName>
    <alternativeName>
        <fullName evidence="8">Hydroxymethylbilane synthase</fullName>
        <shortName evidence="8">HMBS</shortName>
    </alternativeName>
    <alternativeName>
        <fullName evidence="8">Pre-uroporphyrinogen synthase</fullName>
    </alternativeName>
</protein>
<keyword evidence="12" id="KW-1185">Reference proteome</keyword>
<comment type="catalytic activity">
    <reaction evidence="7 8">
        <text>4 porphobilinogen + H2O = hydroxymethylbilane + 4 NH4(+)</text>
        <dbReference type="Rhea" id="RHEA:13185"/>
        <dbReference type="ChEBI" id="CHEBI:15377"/>
        <dbReference type="ChEBI" id="CHEBI:28938"/>
        <dbReference type="ChEBI" id="CHEBI:57845"/>
        <dbReference type="ChEBI" id="CHEBI:58126"/>
        <dbReference type="EC" id="2.5.1.61"/>
    </reaction>
</comment>
<dbReference type="HAMAP" id="MF_00260">
    <property type="entry name" value="Porphobil_deam"/>
    <property type="match status" value="1"/>
</dbReference>
<dbReference type="Pfam" id="PF03900">
    <property type="entry name" value="Porphobil_deamC"/>
    <property type="match status" value="1"/>
</dbReference>
<feature type="domain" description="Porphobilinogen deaminase N-terminal" evidence="9">
    <location>
        <begin position="13"/>
        <end position="228"/>
    </location>
</feature>
<gene>
    <name evidence="8 11" type="primary">hemC</name>
    <name evidence="11" type="ORF">ACFOGJ_08270</name>
</gene>
<dbReference type="EC" id="2.5.1.61" evidence="8"/>
<dbReference type="InterPro" id="IPR036803">
    <property type="entry name" value="Porphobilinogen_deaminase_C_sf"/>
</dbReference>
<dbReference type="PIRSF" id="PIRSF001438">
    <property type="entry name" value="4pyrrol_synth_OHMeBilane_synth"/>
    <property type="match status" value="1"/>
</dbReference>
<name>A0ABV7KYK7_9PROT</name>
<dbReference type="SUPFAM" id="SSF54782">
    <property type="entry name" value="Porphobilinogen deaminase (hydroxymethylbilane synthase), C-terminal domain"/>
    <property type="match status" value="1"/>
</dbReference>
<evidence type="ECO:0000256" key="2">
    <source>
        <dbReference type="ARBA" id="ARBA00004735"/>
    </source>
</evidence>
<comment type="miscellaneous">
    <text evidence="8">The porphobilinogen subunits are added to the dipyrromethane group.</text>
</comment>
<keyword evidence="5 8" id="KW-0808">Transferase</keyword>
<dbReference type="InterPro" id="IPR000860">
    <property type="entry name" value="HemC"/>
</dbReference>